<feature type="region of interest" description="Disordered" evidence="2">
    <location>
        <begin position="2775"/>
        <end position="2802"/>
    </location>
</feature>
<evidence type="ECO:0000313" key="5">
    <source>
        <dbReference type="Proteomes" id="UP000051952"/>
    </source>
</evidence>
<keyword evidence="1" id="KW-1015">Disulfide bond</keyword>
<evidence type="ECO:0000259" key="3">
    <source>
        <dbReference type="PROSITE" id="PS50026"/>
    </source>
</evidence>
<reference evidence="5" key="1">
    <citation type="submission" date="2015-09" db="EMBL/GenBank/DDBJ databases">
        <authorList>
            <consortium name="Pathogen Informatics"/>
        </authorList>
    </citation>
    <scope>NUCLEOTIDE SEQUENCE [LARGE SCALE GENOMIC DNA]</scope>
    <source>
        <strain evidence="5">Lake Konstanz</strain>
    </source>
</reference>
<feature type="disulfide bond" evidence="1">
    <location>
        <begin position="4883"/>
        <end position="4892"/>
    </location>
</feature>
<dbReference type="InterPro" id="IPR052108">
    <property type="entry name" value="MEGF/SIB"/>
</dbReference>
<dbReference type="CDD" id="cd00055">
    <property type="entry name" value="EGF_Lam"/>
    <property type="match status" value="2"/>
</dbReference>
<dbReference type="VEuPathDB" id="TriTrypDB:BSAL_23105"/>
<protein>
    <submittedName>
        <fullName evidence="4">Transmembrane protein, putative</fullName>
    </submittedName>
</protein>
<feature type="domain" description="EGF-like" evidence="3">
    <location>
        <begin position="4857"/>
        <end position="4893"/>
    </location>
</feature>
<gene>
    <name evidence="4" type="ORF">BSAL_23105</name>
</gene>
<dbReference type="PROSITE" id="PS00022">
    <property type="entry name" value="EGF_1"/>
    <property type="match status" value="8"/>
</dbReference>
<dbReference type="Gene3D" id="2.170.300.10">
    <property type="entry name" value="Tie2 ligand-binding domain superfamily"/>
    <property type="match status" value="2"/>
</dbReference>
<dbReference type="SMART" id="SM00181">
    <property type="entry name" value="EGF"/>
    <property type="match status" value="17"/>
</dbReference>
<feature type="compositionally biased region" description="Low complexity" evidence="2">
    <location>
        <begin position="2775"/>
        <end position="2790"/>
    </location>
</feature>
<feature type="disulfide bond" evidence="1">
    <location>
        <begin position="4832"/>
        <end position="4841"/>
    </location>
</feature>
<feature type="disulfide bond" evidence="1">
    <location>
        <begin position="5098"/>
        <end position="5107"/>
    </location>
</feature>
<dbReference type="OrthoDB" id="409374at2759"/>
<keyword evidence="4" id="KW-0472">Membrane</keyword>
<feature type="domain" description="EGF-like" evidence="3">
    <location>
        <begin position="5075"/>
        <end position="5108"/>
    </location>
</feature>
<feature type="region of interest" description="Disordered" evidence="2">
    <location>
        <begin position="3898"/>
        <end position="3945"/>
    </location>
</feature>
<feature type="disulfide bond" evidence="1">
    <location>
        <begin position="4580"/>
        <end position="4589"/>
    </location>
</feature>
<dbReference type="PROSITE" id="PS01248">
    <property type="entry name" value="EGF_LAM_1"/>
    <property type="match status" value="1"/>
</dbReference>
<dbReference type="InterPro" id="IPR002049">
    <property type="entry name" value="LE_dom"/>
</dbReference>
<feature type="compositionally biased region" description="Low complexity" evidence="2">
    <location>
        <begin position="3756"/>
        <end position="3782"/>
    </location>
</feature>
<evidence type="ECO:0000313" key="4">
    <source>
        <dbReference type="EMBL" id="CUG89727.1"/>
    </source>
</evidence>
<dbReference type="EMBL" id="CYKH01001764">
    <property type="protein sequence ID" value="CUG89727.1"/>
    <property type="molecule type" value="Genomic_DNA"/>
</dbReference>
<dbReference type="SMART" id="SM00180">
    <property type="entry name" value="EGF_Lam"/>
    <property type="match status" value="6"/>
</dbReference>
<feature type="domain" description="EGF-like" evidence="3">
    <location>
        <begin position="4556"/>
        <end position="4590"/>
    </location>
</feature>
<organism evidence="4 5">
    <name type="scientific">Bodo saltans</name>
    <name type="common">Flagellated protozoan</name>
    <dbReference type="NCBI Taxonomy" id="75058"/>
    <lineage>
        <taxon>Eukaryota</taxon>
        <taxon>Discoba</taxon>
        <taxon>Euglenozoa</taxon>
        <taxon>Kinetoplastea</taxon>
        <taxon>Metakinetoplastina</taxon>
        <taxon>Eubodonida</taxon>
        <taxon>Bodonidae</taxon>
        <taxon>Bodo</taxon>
    </lineage>
</organism>
<keyword evidence="5" id="KW-1185">Reference proteome</keyword>
<dbReference type="PANTHER" id="PTHR24035:SF109">
    <property type="entry name" value="PROTEIN DRAPER"/>
    <property type="match status" value="1"/>
</dbReference>
<name>A0A0S4JJX7_BODSA</name>
<keyword evidence="1" id="KW-0245">EGF-like domain</keyword>
<feature type="compositionally biased region" description="Polar residues" evidence="2">
    <location>
        <begin position="2791"/>
        <end position="2802"/>
    </location>
</feature>
<feature type="compositionally biased region" description="Low complexity" evidence="2">
    <location>
        <begin position="3793"/>
        <end position="3815"/>
    </location>
</feature>
<feature type="non-terminal residue" evidence="4">
    <location>
        <position position="1"/>
    </location>
</feature>
<dbReference type="InterPro" id="IPR000742">
    <property type="entry name" value="EGF"/>
</dbReference>
<dbReference type="OMA" id="FQCMTFS"/>
<feature type="compositionally biased region" description="Low complexity" evidence="2">
    <location>
        <begin position="3980"/>
        <end position="4033"/>
    </location>
</feature>
<evidence type="ECO:0000256" key="1">
    <source>
        <dbReference type="PROSITE-ProRule" id="PRU00076"/>
    </source>
</evidence>
<accession>A0A0S4JJX7</accession>
<feature type="region of interest" description="Disordered" evidence="2">
    <location>
        <begin position="3756"/>
        <end position="3815"/>
    </location>
</feature>
<comment type="caution">
    <text evidence="1">Lacks conserved residue(s) required for the propagation of feature annotation.</text>
</comment>
<feature type="region of interest" description="Disordered" evidence="2">
    <location>
        <begin position="3980"/>
        <end position="4052"/>
    </location>
</feature>
<feature type="domain" description="EGF-like" evidence="3">
    <location>
        <begin position="4806"/>
        <end position="4842"/>
    </location>
</feature>
<keyword evidence="4" id="KW-0812">Transmembrane</keyword>
<feature type="non-terminal residue" evidence="4">
    <location>
        <position position="5885"/>
    </location>
</feature>
<proteinExistence type="predicted"/>
<dbReference type="PROSITE" id="PS50026">
    <property type="entry name" value="EGF_3"/>
    <property type="match status" value="4"/>
</dbReference>
<evidence type="ECO:0000256" key="2">
    <source>
        <dbReference type="SAM" id="MobiDB-lite"/>
    </source>
</evidence>
<dbReference type="Proteomes" id="UP000051952">
    <property type="component" value="Unassembled WGS sequence"/>
</dbReference>
<dbReference type="PANTHER" id="PTHR24035">
    <property type="entry name" value="MULTIPLE EPIDERMAL GROWTH FACTOR-LIKE DOMAINS PROTEIN"/>
    <property type="match status" value="1"/>
</dbReference>
<sequence>GGSTIYAQIHATIGAISLLGSTPITISVTGNSNIGPITSIIAQDGLSIYGVNSIFQCMTFSALVSSTLFSFNGITFSSNACSFISCVAGASSLVVSVVGYSQHTINNFPVVSIGGALADSSVITWSTSHLSVGGASSVAAFSFNSVSSATTFLLRIVNCADCTDCGGNVGVSKSLNMRVPRLLSANDVQSTTFTVTVIGSKLYNANLGSDVSLLSFGTLGATLPGPITIGMDATTMVSYETGNLVHFPGSPYGAVQVSILGTVTNADAQVAEQNAIVRIEGDVGASLYVTVGGVWSSVGQCISIGGTATNVVLAVLQTGSLIAGTGVSIGGVATGVSITASASSSSITRIDTTDGLGGSICELSSGGTNVFMSFVSCQVRAGTSILTSAQVSAVTVTGISAVLVAMSHVFEMNALGHGPNSFQFSSSTSIHAGGAVLLAPTANTATGGISWTSTCAAVAPCGMYATGGAAMLWLGSARDITVAASYTTFTFASVEAITVSSVFAPTSGNTNSFSFVSCTFSGSAPVFAINTQVTNLAVVVQASSVSVTSNALVSFTGTNPMGSLSVLVTQSSVTITSTSGNAAALYYSAGASIILNQLTVSMIGSSFSIRSSAVSGSVALVRLVSSSFTITTANCGFFLTDLTTFFASSSANSVTSAIQFTRVTSAGSTFSLHGLTVSSPFVQPSPGTSIRALISYPSTSSNIVASSFTFDCMDHQFLSSLDYIFGVAAPVTSSSFTFTGCYFSALNTLTSIFDPPSSTQFTTASVTMLGSNFRLVNVLPPNQAASFASVLMQCVYHKYETDSAASTLTSDYAPILTLVSDPGAPSGCVGLYSSCWTMPKRPTSTKSKSESIEPDDLEVYDSGVFAITKTFGTTHFFSGSSVTYMNQKAGTVFVNSGAAVTHLTSAGVAFVYAGGAVTSMIGAGQMHISGSVTSLSMTGTTTLDISAGLVTSLTISGGSTVTIRSGASVGTISLLGSTPITMTVSGSSNIGPITSSVAQSGLTIIGDSSTFQCMTFSALVSSSLFTFTGITFTSNICPFITCTAGTQNIAIDVEGYSTHTVNGFGAVSITGSALGSLSITWHSSRLSVTGWEYVPAFSVDAIAMASSLAIKLIDCTDCANCGGNVGVNKALNVYVPRLLFVNQINKGAAIAVTMTGTKVIVTNVGSDVSLFKFGYVGGILAGTITITGDYATPIQMSTGNVLNLVSSAADTIVVSIAGTILNLDTLSTNINAIVSCDGDIGSSLAVTVGGTWTSIREAISIAGDANNVFVTISPSGKFLVGNVLVVGGTATGITITAAGTSNEVLIDTSSGIVAGSVFALHDGSAIQMNFQSCRILAGKSILSSSGTVFTVAVYAETTSITSYGSSTAAFHFATLGVGTNTFTLRTMTSLVCSGPAFQASSVLTSGLSWAMPCTSVQPCTLQTVGGSSPLFSLTGTANLVTIVASYTSISFVSGGVLSAQTITSPSSANTVLSFVSCHISGQGSAFTFPMPISVMSAMFSSCSISLFANTFMTMSSSLAIVSVTITQQSSVTLTALTGDAAVLSVGSVSSASTIVVLLVDFSKSIFDIHNAATLGSSVLVMIQGASPSAVIAMSSSSIKLTDLTSFYSSSTGNQLLGALSLFSTSVIGSRLYFASLTVDEQYSQSAPSVRALMSADSNSVITTTSIIELSCFDHPYLAANDLMFNIAGSIRQTTFSLSGVFFGSQSPAVITTAFYGVSGSYSSIDIAMIGSNFFLPHVLPPNGAAGFQTILMQCAYNGYESSTAVASLTSDYTGVNAAANPSSGCPPLYAGCWTMPIRPTSTRSRSESASLSFEPLNLEVYDNPVFAVTKTYGTTTVFHGASIGTLSQLVGTATIRSGAIVTVFNSYDIANIDSGGVVSTMTGYGNMNIAGTATQVTVSAQSGVMSTITVSGSSASVTGLSICASGTTVIIGNNAVVNAITITGSATSNVLISLYGGGTLSALHVSTPQNNFQLLSSGTSTMGCIVFDSVVTSSLISMIGVTHTTNTCSFLQFNGNYLMSISITIDSQSVHSISGASHHAVVMDNVGGEMQDISILWRQSQLTVQDDVAFSFSPSIGGTSGLSITVQQSRPCVAPCGFASGANLPNLKTVVKGLVALIGGVGGASQVAINILSSAITSSGTLIASQTILNNLRVIVSDTMSPVGGTYLYMTSGSFLSFADVATSITVSVSGSSVTTSNAPIIFASSTMDTADITFSTAWLSGSGSYAAFAIHDTQSVNIVISDGGTLTTSGPAVFSFTSVVDTTITAIASQTNNPVIYALAGNSDVIYLDQSSTSLSILLQSCSVIAGRSMIYAASSVKGLSFSLTAGGSLVTSGGTVGMTAGFHFMDYIGGITGDGGSQAYFTIGVGCFFNAQGTSSNFYFASPSVVISGVGTASSATAIAAGGGYLITTSGSALALTVVSVYTTFSFGIGMSIAGDLLASGTHVFRFTNSKVYSTAGSLLNVLGAVHGSTEISVVSSTVVALSPSAFDLILLRTVDAPSTMILVQDSNIQIRSATTPSLLRFSGPGTVTSTTVSIKGDMSFSIVSVALTGSNVMPSVIQCTNGITIGSGTHFSIANVGSFLDNAVAPGAIAVIRVGSSHLDGATVTISSVTPTVPLTMVDTTSWRSLLLADLSSSIANCYIAFVCVTHSFISPIDSILAILSPMVNTNIVLRGVTARSSNAAAGLMYGSADVASMGNLLILRGVNLKLTTIIPAAAASAFTTVSVVCGWQGGPHYPITSSMFDTAAFGSTLSVLTPTSTSCVATDGSNCWAFSTSSRTKTRSTSPSLSDSKSIPTQTQSQSFEPEHLLVYDAGVFAITKTYGSTEMFSGASVTILEQRAGTTATIHSGASVSTLTAKGKQVTLESGGTVTEIVATSGVIDVAGHVVNSVTSSADLVMVRQGGDVGTLTATAGTVEVSGDVGLLVAGGALNVTVLSGATITLLQISSPNTVVSISGSASVGSILFASQGTLLSHSTIIANGAAVTIGSIDATNEPLNFATFSLTAATVGCITLSTVTASSFTASGISFTSITCSFLAIDQGISTSSVSIVGKSFIQTTVSLMNFGAVSGSSIVLKQSMIDVDMDVIVVGQFNGVNDIQIQNFNVCSQCASDSVTDVLFSITGATFLSVMNEIGPTASLSMTLSSSTAVLGVNWMAANSNARNIDFTMMAGSSITTASDVFFMMDALTNMHVVVRDESVIAGTGFFLVASKAITTLTITSQTDSAWRLVGFGTVVSCNDGTDIAVLMESGTQVHSFGGLLSVDRFMTDVVVKVSGATTNVVVSDLNVIYGNTATNVSVLVNDGATVTAPTDAALVYFFISAEGVSLHLTNEAQFTGYNLFYASQLFSISVVNVVEVFQSTVVAGGDVVGIGGDPISLFVTIAGTIRYTQISAFRLVNIQADSALDTLAASFDFSAQELEASLTTAALTLAPTGPLSQILFERSALNCDTNRFFVPVLVETSSPSSFNFTLVSCSITLTSTDPSSVVSIVALTSVDGTFSSYVTISSLTFTTDSSGAVCTRALVHITAAVSGMTIVVTDSASFFSITDSAVGADTVIAGVLAETASSSVSGGTTMTFQQMTIPYWDSAVNSDANAFFTYGYHRAFLYVHDDAVVTASRITLSCVSHDAGLSAYDTVVYLRGAAQFSSVSTTIDTSHLFWRDPTKALIQFNTPPSTFQTLSFKFNAAWLTMNGGSATITMQSIAAIVSSITVACSWLSRDVQVSLLHFNSFVRPVVTADDGGLTRDQCMTSAEGCWSFPTSTRSSTSSESSSASNSMSNSVSGTDTTTQSESHTDSFSTSTSPSSSYSRSKGTPSLSPSFSLSVSTSLSSSSPSSSYSRSKGTPSLSPSFSLSVSTSLSSSKSFSTSVSHFASLSSSYSLSKGTQSHFLSISLSVSTSRSSSKSFSTSVSRSVSGSQSTTRSMSESQSDQRTSSWSGTSSASSSWSESTSRSLTHSLSNTESASRHTLSFASSWSTSLSTSHSQSSTFSDSSSVSGTESISAPASNSVTDNNTTSSSFSQSITAKSATTSTSKTALPRAHSETRTRSRVPPSRSMVPQCFDVAADSAAATMPHISFTNASVITRTDMLSSYIVFFTTTMPNVGPLLRSTSVVVSLQQRLGNGSSSTDCVPQSFDVVLVRSDNGTRPHKVSVFCNPHAQIVTYDVQYLDGATLYTYNDPTTPHMIVPLLPLQNTTSALVRVTSVSGCPSSVFPSTADCPLLGGTLLLVEGSGFDALPPLTATITFDLTPSGRSSTKNTTVCSNITVLSPSQLSCVLGPGSGDRGNLTISAGPSGSIIAHKEAVLAYVPVYRCPTDIVVSPDGLECSSNGACDIYTGTCACGASLSTGYWTGVACSQCLSAYANSSDCRAACPVGSYSQICSGHGTCSNGACEACFPPYTGSLCELLCPLTNGAVCNGRGTCNSDATCTCSSPAWTGENCNMCAYGFVGAHCEQMCPVATPSGLVCNGQGLCNPGSLAALCVCSTPGYCGDSCDKSGSDCAMCSSPVMYGPTCTSFCPGIVTGPMSACNGNGYCLNGTAGLGLCVCKSEFALADCSRQCPANRTNSVCSAPQGRCNVTDASCICAAGYAGATCELACPTGTRILTSGSTSANEVAVCSGQGTCDAVNGTCSCTAGYVGTACSVRCSDYCNHGECDRVAPYSCRCHRSLALGFWAGSSCDVCDAAYTGSRCTSLCPAGTENGLPCGGRGLCVASGPSAATCDCSVNRDGTGRWSGVSCSVCAAGFYGANCSSECPGTSCSPCSDHGTCAAGVSGNGTCTCFVSEALGYWRNADCSQCKFGYYGLTCTLRCPVNSAGIVCGGHGNCSSGVDGTGLCSCSPAYSGVACESCSAGMFGPNCSACPTTVVGAACSGHGTCSDGLNGSGTCTCVLGYGGLHCGFQCPISRGTTCAPGGTCVASSTCSCTPPHALDITDGTCSSCITGYWGVTCTSVCPGGALNPCSSHGTCNTLTGACACHASAALGYFSGPLCNSCSPLYNSSNCNILCPLNASTSLPCSGRGTCWAGKCNNCAPTTIDVTNNVSVTCGAACEKSNTQCTGALHLCPRGYYSANCTLLCPGATLLDPATTACTGNGYCNSDNGTCFCSRGYWGDACSGTCPGGAASPCSNRGECSSDTGECTCDGTAYGLACEYPCPGGYNDPCSGSGVCGPTGACACFASTALGFFAGTACDRCAPYYSGDACNVSCDPRTGVVVGKSCVCAAGFVGADCSLACPLSDDSLICSGRGTCRAAASGTYAECVCEADYYGAACGVYCTAAACASRFGLKHAQCNATTGACECQDNDAGHFGGATCDDCATLYWGPECDRACPCNGRGSCNRYTARCTCFANDRGHFSGASCSLCALGYIGVSCEIRNTEFSVAGLSNPTSITSSEGSGVIASTPTAASVLFRDSAFSVLYSASTTIAAFASEGWGNGTLTYLGRVVVDGNMVASMDVWNSTHMAVRTMNSTTTVASNGSASGGAPPTSSTFVFPRGQTLWNENILVILAVPLLNVTRTSQAQHWTVAHRSHHLLANSAGVSGNISIAAFDADAKLIAAVSINTTTDTSTVHILHPDSSIAEGATTTLDGAATYVGILTLPPSPNTQETRAIVLATQRTSAALAPLQSWWFALYIINATDGNVLASRFSTELVGTSVVCNHTSGSVLCPYITHCSASVELDVLLCSVSIYAADHTLLVSLPLSNLTKSNVAPLLLEVPEGGNVSAAAFDVLDNCVLLGMAPFAATTPSSVYRVRVLPNGLTLVSQLRFALAGAAYPVVQQMLVNSTSRSLYASLLVAATSSSASSTASVQHINLFGIWAVDPPVVDRDGGTLVTYIGTGFIANPPPMCVLTDDTGVVAEAPALVSDTNTVYCNATLSLSADSICDTATLNLRYANR</sequence>